<evidence type="ECO:0008006" key="3">
    <source>
        <dbReference type="Google" id="ProtNLM"/>
    </source>
</evidence>
<proteinExistence type="predicted"/>
<dbReference type="EMBL" id="CAJNNV010009256">
    <property type="protein sequence ID" value="CAE8597163.1"/>
    <property type="molecule type" value="Genomic_DNA"/>
</dbReference>
<accession>A0A813EHP4</accession>
<dbReference type="PANTHER" id="PTHR33418">
    <property type="entry name" value="HELICASE-ASSOCIATED"/>
    <property type="match status" value="1"/>
</dbReference>
<protein>
    <recommendedName>
        <fullName evidence="3">Helicase-associated domain-containing protein</fullName>
    </recommendedName>
</protein>
<sequence>MIPKCWDELSAMARLQFAWMSNLNHVKNFCNARGRLPQRSRLVLDKSEQKLGTWMNNQRREIRQRTLSPERLIALNSHPLISARLTMWTSAPDMWIFRANELESFIQRTGRYPVFSGTQFETSLAMWHRSQMEKWQKGELRSDRVDNLKRACGTDDLFDMRKWKLRFDTLHAYLHPKSWLSNISLAAGSLKAVKTWMASQRARRRRGTLPERETKLLASLGVLGERRFDFGWSPGLQKLTRFVHDKGRLPAQHSIEHSERAIHSWMTYQRARGIRGELHHFHTSCLNESHPLISGVMFGVPRISSLRLSGQNAAIADKLRAVAKVPTNDFLRIHEK</sequence>
<dbReference type="Gene3D" id="6.10.140.530">
    <property type="match status" value="1"/>
</dbReference>
<evidence type="ECO:0000313" key="2">
    <source>
        <dbReference type="Proteomes" id="UP000654075"/>
    </source>
</evidence>
<reference evidence="1" key="1">
    <citation type="submission" date="2021-02" db="EMBL/GenBank/DDBJ databases">
        <authorList>
            <person name="Dougan E. K."/>
            <person name="Rhodes N."/>
            <person name="Thang M."/>
            <person name="Chan C."/>
        </authorList>
    </citation>
    <scope>NUCLEOTIDE SEQUENCE</scope>
</reference>
<keyword evidence="2" id="KW-1185">Reference proteome</keyword>
<dbReference type="AlphaFoldDB" id="A0A813EHP4"/>
<name>A0A813EHP4_POLGL</name>
<evidence type="ECO:0000313" key="1">
    <source>
        <dbReference type="EMBL" id="CAE8597163.1"/>
    </source>
</evidence>
<dbReference type="Proteomes" id="UP000654075">
    <property type="component" value="Unassembled WGS sequence"/>
</dbReference>
<dbReference type="PANTHER" id="PTHR33418:SF1">
    <property type="entry name" value="HELICASE-ASSOCIATED DOMAIN-CONTAINING PROTEIN"/>
    <property type="match status" value="1"/>
</dbReference>
<organism evidence="1 2">
    <name type="scientific">Polarella glacialis</name>
    <name type="common">Dinoflagellate</name>
    <dbReference type="NCBI Taxonomy" id="89957"/>
    <lineage>
        <taxon>Eukaryota</taxon>
        <taxon>Sar</taxon>
        <taxon>Alveolata</taxon>
        <taxon>Dinophyceae</taxon>
        <taxon>Suessiales</taxon>
        <taxon>Suessiaceae</taxon>
        <taxon>Polarella</taxon>
    </lineage>
</organism>
<gene>
    <name evidence="1" type="ORF">PGLA1383_LOCUS15614</name>
</gene>
<comment type="caution">
    <text evidence="1">The sequence shown here is derived from an EMBL/GenBank/DDBJ whole genome shotgun (WGS) entry which is preliminary data.</text>
</comment>